<reference evidence="1" key="1">
    <citation type="journal article" date="2021" name="PeerJ">
        <title>Extensive microbial diversity within the chicken gut microbiome revealed by metagenomics and culture.</title>
        <authorList>
            <person name="Gilroy R."/>
            <person name="Ravi A."/>
            <person name="Getino M."/>
            <person name="Pursley I."/>
            <person name="Horton D.L."/>
            <person name="Alikhan N.F."/>
            <person name="Baker D."/>
            <person name="Gharbi K."/>
            <person name="Hall N."/>
            <person name="Watson M."/>
            <person name="Adriaenssens E.M."/>
            <person name="Foster-Nyarko E."/>
            <person name="Jarju S."/>
            <person name="Secka A."/>
            <person name="Antonio M."/>
            <person name="Oren A."/>
            <person name="Chaudhuri R.R."/>
            <person name="La Ragione R."/>
            <person name="Hildebrand F."/>
            <person name="Pallen M.J."/>
        </authorList>
    </citation>
    <scope>NUCLEOTIDE SEQUENCE</scope>
    <source>
        <strain evidence="1">B5_2728</strain>
    </source>
</reference>
<reference evidence="1" key="2">
    <citation type="submission" date="2021-04" db="EMBL/GenBank/DDBJ databases">
        <authorList>
            <person name="Gilroy R."/>
        </authorList>
    </citation>
    <scope>NUCLEOTIDE SEQUENCE</scope>
    <source>
        <strain evidence="1">B5_2728</strain>
    </source>
</reference>
<dbReference type="EMBL" id="JAHLFP010000066">
    <property type="protein sequence ID" value="MBU3806692.1"/>
    <property type="molecule type" value="Genomic_DNA"/>
</dbReference>
<dbReference type="Proteomes" id="UP000713596">
    <property type="component" value="Unassembled WGS sequence"/>
</dbReference>
<evidence type="ECO:0000313" key="2">
    <source>
        <dbReference type="Proteomes" id="UP000713596"/>
    </source>
</evidence>
<organism evidence="1 2">
    <name type="scientific">Candidatus Allofournierella pullistercoris</name>
    <dbReference type="NCBI Taxonomy" id="2838597"/>
    <lineage>
        <taxon>Bacteria</taxon>
        <taxon>Bacillati</taxon>
        <taxon>Bacillota</taxon>
        <taxon>Clostridia</taxon>
        <taxon>Eubacteriales</taxon>
        <taxon>Oscillospiraceae</taxon>
        <taxon>Allofournierella</taxon>
    </lineage>
</organism>
<evidence type="ECO:0000313" key="1">
    <source>
        <dbReference type="EMBL" id="MBU3806692.1"/>
    </source>
</evidence>
<dbReference type="AlphaFoldDB" id="A0A948WQN3"/>
<dbReference type="InterPro" id="IPR007358">
    <property type="entry name" value="Nucleoid_associated_NdpA"/>
</dbReference>
<dbReference type="GO" id="GO:0009295">
    <property type="term" value="C:nucleoid"/>
    <property type="evidence" value="ECO:0007669"/>
    <property type="project" value="InterPro"/>
</dbReference>
<accession>A0A948WQN3</accession>
<gene>
    <name evidence="1" type="ORF">H9882_07375</name>
</gene>
<protein>
    <submittedName>
        <fullName evidence="1">Nucleoid-associated protein</fullName>
    </submittedName>
</protein>
<sequence length="329" mass="36602">MELEIFKAIVHVLDSGAGAPVFSDRLLDLEGETVDYLATHLEKAYTNDAVKNCSFLEDSAFPPLIHENEDFVQCSKQIASLFFETMRQNPAIPNADLLVLYATIEGQECLALLKMNYKTAYAHFYQQIEGQHYNALIKQRTILPPASGKAEESVIINLADGAIKLVEKKYEIDGVKDFYLSTRILQSTQATPERVKLQTVQKAAQQAVKEAYPEQEVVLDSQIANIFCEEAVAGEGELEVARIKERLQEEFPLAVSSFTDELETASLPMEETVSVPSAKIKKMEYQSIKTASGIEMKIPTSLLYKENDVVEFINAPDGTISLLIKGVVL</sequence>
<comment type="caution">
    <text evidence="1">The sequence shown here is derived from an EMBL/GenBank/DDBJ whole genome shotgun (WGS) entry which is preliminary data.</text>
</comment>
<dbReference type="Pfam" id="PF04245">
    <property type="entry name" value="NA37"/>
    <property type="match status" value="1"/>
</dbReference>
<proteinExistence type="predicted"/>
<name>A0A948WQN3_9FIRM</name>